<dbReference type="Gene3D" id="1.10.10.60">
    <property type="entry name" value="Homeodomain-like"/>
    <property type="match status" value="1"/>
</dbReference>
<keyword evidence="3" id="KW-1185">Reference proteome</keyword>
<evidence type="ECO:0000313" key="2">
    <source>
        <dbReference type="EMBL" id="KAK7066955.1"/>
    </source>
</evidence>
<dbReference type="AlphaFoldDB" id="A0AAN8ZZS0"/>
<dbReference type="Proteomes" id="UP001381693">
    <property type="component" value="Unassembled WGS sequence"/>
</dbReference>
<dbReference type="GO" id="GO:0005634">
    <property type="term" value="C:nucleus"/>
    <property type="evidence" value="ECO:0007669"/>
    <property type="project" value="UniProtKB-SubCell"/>
</dbReference>
<dbReference type="EMBL" id="JAXCGZ010018973">
    <property type="protein sequence ID" value="KAK7066955.1"/>
    <property type="molecule type" value="Genomic_DNA"/>
</dbReference>
<evidence type="ECO:0000313" key="3">
    <source>
        <dbReference type="Proteomes" id="UP001381693"/>
    </source>
</evidence>
<gene>
    <name evidence="2" type="ORF">SK128_020880</name>
</gene>
<evidence type="ECO:0000256" key="1">
    <source>
        <dbReference type="ARBA" id="ARBA00004123"/>
    </source>
</evidence>
<reference evidence="2 3" key="1">
    <citation type="submission" date="2023-11" db="EMBL/GenBank/DDBJ databases">
        <title>Halocaridina rubra genome assembly.</title>
        <authorList>
            <person name="Smith C."/>
        </authorList>
    </citation>
    <scope>NUCLEOTIDE SEQUENCE [LARGE SCALE GENOMIC DNA]</scope>
    <source>
        <strain evidence="2">EP-1</strain>
        <tissue evidence="2">Whole</tissue>
    </source>
</reference>
<accession>A0AAN8ZZS0</accession>
<dbReference type="SUPFAM" id="SSF46689">
    <property type="entry name" value="Homeodomain-like"/>
    <property type="match status" value="1"/>
</dbReference>
<name>A0AAN8ZZS0_HALRR</name>
<proteinExistence type="predicted"/>
<organism evidence="2 3">
    <name type="scientific">Halocaridina rubra</name>
    <name type="common">Hawaiian red shrimp</name>
    <dbReference type="NCBI Taxonomy" id="373956"/>
    <lineage>
        <taxon>Eukaryota</taxon>
        <taxon>Metazoa</taxon>
        <taxon>Ecdysozoa</taxon>
        <taxon>Arthropoda</taxon>
        <taxon>Crustacea</taxon>
        <taxon>Multicrustacea</taxon>
        <taxon>Malacostraca</taxon>
        <taxon>Eumalacostraca</taxon>
        <taxon>Eucarida</taxon>
        <taxon>Decapoda</taxon>
        <taxon>Pleocyemata</taxon>
        <taxon>Caridea</taxon>
        <taxon>Atyoidea</taxon>
        <taxon>Atyidae</taxon>
        <taxon>Halocaridina</taxon>
    </lineage>
</organism>
<sequence length="98" mass="11182">MSWFRVKFLCSDALWTPTLLICPGYGPAMRIFIMKYPVNRLSIMSGEKRHAMLVETNMAIIKKLDSGAKMVNVARAFIKNRSTVGKICKSKHRITEYA</sequence>
<comment type="caution">
    <text evidence="2">The sequence shown here is derived from an EMBL/GenBank/DDBJ whole genome shotgun (WGS) entry which is preliminary data.</text>
</comment>
<protein>
    <recommendedName>
        <fullName evidence="4">HTH psq-type domain-containing protein</fullName>
    </recommendedName>
</protein>
<evidence type="ECO:0008006" key="4">
    <source>
        <dbReference type="Google" id="ProtNLM"/>
    </source>
</evidence>
<dbReference type="InterPro" id="IPR009057">
    <property type="entry name" value="Homeodomain-like_sf"/>
</dbReference>
<comment type="subcellular location">
    <subcellularLocation>
        <location evidence="1">Nucleus</location>
    </subcellularLocation>
</comment>